<reference evidence="2 3" key="1">
    <citation type="journal article" date="2021" name="ISME Commun">
        <title>Automated analysis of genomic sequences facilitates high-throughput and comprehensive description of bacteria.</title>
        <authorList>
            <person name="Hitch T.C.A."/>
        </authorList>
    </citation>
    <scope>NUCLEOTIDE SEQUENCE [LARGE SCALE GENOMIC DNA]</scope>
    <source>
        <strain evidence="2 3">H2_18</strain>
    </source>
</reference>
<keyword evidence="3" id="KW-1185">Reference proteome</keyword>
<dbReference type="Gene3D" id="3.40.50.620">
    <property type="entry name" value="HUPs"/>
    <property type="match status" value="1"/>
</dbReference>
<evidence type="ECO:0000259" key="1">
    <source>
        <dbReference type="Pfam" id="PF01467"/>
    </source>
</evidence>
<comment type="caution">
    <text evidence="2">The sequence shown here is derived from an EMBL/GenBank/DDBJ whole genome shotgun (WGS) entry which is preliminary data.</text>
</comment>
<evidence type="ECO:0000313" key="2">
    <source>
        <dbReference type="EMBL" id="MCU6747720.1"/>
    </source>
</evidence>
<dbReference type="Pfam" id="PF01467">
    <property type="entry name" value="CTP_transf_like"/>
    <property type="match status" value="1"/>
</dbReference>
<keyword evidence="2" id="KW-0548">Nucleotidyltransferase</keyword>
<dbReference type="EMBL" id="JAOQJX010000011">
    <property type="protein sequence ID" value="MCU6747720.1"/>
    <property type="molecule type" value="Genomic_DNA"/>
</dbReference>
<feature type="domain" description="Cytidyltransferase-like" evidence="1">
    <location>
        <begin position="7"/>
        <end position="151"/>
    </location>
</feature>
<dbReference type="RefSeq" id="WP_059068110.1">
    <property type="nucleotide sequence ID" value="NZ_JAOQJX010000011.1"/>
</dbReference>
<dbReference type="SUPFAM" id="SSF52374">
    <property type="entry name" value="Nucleotidylyl transferase"/>
    <property type="match status" value="1"/>
</dbReference>
<dbReference type="Proteomes" id="UP001652394">
    <property type="component" value="Unassembled WGS sequence"/>
</dbReference>
<dbReference type="InterPro" id="IPR014729">
    <property type="entry name" value="Rossmann-like_a/b/a_fold"/>
</dbReference>
<evidence type="ECO:0000313" key="3">
    <source>
        <dbReference type="Proteomes" id="UP001652394"/>
    </source>
</evidence>
<dbReference type="GO" id="GO:0016779">
    <property type="term" value="F:nucleotidyltransferase activity"/>
    <property type="evidence" value="ECO:0007669"/>
    <property type="project" value="UniProtKB-KW"/>
</dbReference>
<protein>
    <submittedName>
        <fullName evidence="2">Nicotinate-nucleotide adenylyltransferase</fullName>
    </submittedName>
</protein>
<gene>
    <name evidence="2" type="ORF">OCV51_08660</name>
</gene>
<sequence>MTEKGMAHGRFQVLHLKHMEYLLAAKMRCKKLYIGITHPDIQAYPGSFAADIHGITKRDNPLTYIERFEMIRDALLDFGVKREEFDILPFPVSQPAILKEYIPADAVHYMNICGEWDEERRQILLDLGQNVEILFQKKKEEKEITSSKLREMIADEEEWKTYVPKTVCAYILDHGIEQRIRQLQYVYAPPEKKNT</sequence>
<accession>A0ABT2TBR3</accession>
<organism evidence="2 3">
    <name type="scientific">Faecalicatena acetigenes</name>
    <dbReference type="NCBI Taxonomy" id="2981790"/>
    <lineage>
        <taxon>Bacteria</taxon>
        <taxon>Bacillati</taxon>
        <taxon>Bacillota</taxon>
        <taxon>Clostridia</taxon>
        <taxon>Lachnospirales</taxon>
        <taxon>Lachnospiraceae</taxon>
        <taxon>Faecalicatena</taxon>
    </lineage>
</organism>
<dbReference type="InterPro" id="IPR004821">
    <property type="entry name" value="Cyt_trans-like"/>
</dbReference>
<name>A0ABT2TBR3_9FIRM</name>
<proteinExistence type="predicted"/>
<keyword evidence="2" id="KW-0808">Transferase</keyword>